<dbReference type="AlphaFoldDB" id="A0A0E9P567"/>
<protein>
    <submittedName>
        <fullName evidence="1">Uncharacterized protein</fullName>
    </submittedName>
</protein>
<proteinExistence type="predicted"/>
<reference evidence="1" key="2">
    <citation type="journal article" date="2015" name="Fish Shellfish Immunol.">
        <title>Early steps in the European eel (Anguilla anguilla)-Vibrio vulnificus interaction in the gills: Role of the RtxA13 toxin.</title>
        <authorList>
            <person name="Callol A."/>
            <person name="Pajuelo D."/>
            <person name="Ebbesson L."/>
            <person name="Teles M."/>
            <person name="MacKenzie S."/>
            <person name="Amaro C."/>
        </authorList>
    </citation>
    <scope>NUCLEOTIDE SEQUENCE</scope>
</reference>
<name>A0A0E9P567_ANGAN</name>
<accession>A0A0E9P567</accession>
<evidence type="ECO:0000313" key="1">
    <source>
        <dbReference type="EMBL" id="JAG99463.1"/>
    </source>
</evidence>
<organism evidence="1">
    <name type="scientific">Anguilla anguilla</name>
    <name type="common">European freshwater eel</name>
    <name type="synonym">Muraena anguilla</name>
    <dbReference type="NCBI Taxonomy" id="7936"/>
    <lineage>
        <taxon>Eukaryota</taxon>
        <taxon>Metazoa</taxon>
        <taxon>Chordata</taxon>
        <taxon>Craniata</taxon>
        <taxon>Vertebrata</taxon>
        <taxon>Euteleostomi</taxon>
        <taxon>Actinopterygii</taxon>
        <taxon>Neopterygii</taxon>
        <taxon>Teleostei</taxon>
        <taxon>Anguilliformes</taxon>
        <taxon>Anguillidae</taxon>
        <taxon>Anguilla</taxon>
    </lineage>
</organism>
<reference evidence="1" key="1">
    <citation type="submission" date="2014-11" db="EMBL/GenBank/DDBJ databases">
        <authorList>
            <person name="Amaro Gonzalez C."/>
        </authorList>
    </citation>
    <scope>NUCLEOTIDE SEQUENCE</scope>
</reference>
<dbReference type="EMBL" id="GBXM01109113">
    <property type="protein sequence ID" value="JAG99463.1"/>
    <property type="molecule type" value="Transcribed_RNA"/>
</dbReference>
<sequence>MVHRSKTGIFNRALWALVTALKTKRLLSDSCTH</sequence>